<sequence>MVATTLTFSPATKSNDIIFSF</sequence>
<reference evidence="1" key="1">
    <citation type="journal article" date="2023" name="GigaByte">
        <title>Genome assembly of the bearded iris, Iris pallida Lam.</title>
        <authorList>
            <person name="Bruccoleri R.E."/>
            <person name="Oakeley E.J."/>
            <person name="Faust A.M.E."/>
            <person name="Altorfer M."/>
            <person name="Dessus-Babus S."/>
            <person name="Burckhardt D."/>
            <person name="Oertli M."/>
            <person name="Naumann U."/>
            <person name="Petersen F."/>
            <person name="Wong J."/>
        </authorList>
    </citation>
    <scope>NUCLEOTIDE SEQUENCE</scope>
    <source>
        <strain evidence="1">GSM-AAB239-AS_SAM_17_03QT</strain>
    </source>
</reference>
<dbReference type="Proteomes" id="UP001140949">
    <property type="component" value="Unassembled WGS sequence"/>
</dbReference>
<dbReference type="EMBL" id="JANAVB010031215">
    <property type="protein sequence ID" value="KAJ6812385.1"/>
    <property type="molecule type" value="Genomic_DNA"/>
</dbReference>
<keyword evidence="2" id="KW-1185">Reference proteome</keyword>
<organism evidence="1 2">
    <name type="scientific">Iris pallida</name>
    <name type="common">Sweet iris</name>
    <dbReference type="NCBI Taxonomy" id="29817"/>
    <lineage>
        <taxon>Eukaryota</taxon>
        <taxon>Viridiplantae</taxon>
        <taxon>Streptophyta</taxon>
        <taxon>Embryophyta</taxon>
        <taxon>Tracheophyta</taxon>
        <taxon>Spermatophyta</taxon>
        <taxon>Magnoliopsida</taxon>
        <taxon>Liliopsida</taxon>
        <taxon>Asparagales</taxon>
        <taxon>Iridaceae</taxon>
        <taxon>Iridoideae</taxon>
        <taxon>Irideae</taxon>
        <taxon>Iris</taxon>
    </lineage>
</organism>
<evidence type="ECO:0000313" key="2">
    <source>
        <dbReference type="Proteomes" id="UP001140949"/>
    </source>
</evidence>
<name>A0AAX6F8W9_IRIPA</name>
<gene>
    <name evidence="1" type="ORF">M6B38_149725</name>
</gene>
<accession>A0AAX6F8W9</accession>
<evidence type="ECO:0000313" key="1">
    <source>
        <dbReference type="EMBL" id="KAJ6812385.1"/>
    </source>
</evidence>
<dbReference type="AlphaFoldDB" id="A0AAX6F8W9"/>
<proteinExistence type="predicted"/>
<comment type="caution">
    <text evidence="1">The sequence shown here is derived from an EMBL/GenBank/DDBJ whole genome shotgun (WGS) entry which is preliminary data.</text>
</comment>
<protein>
    <submittedName>
        <fullName evidence="1">Uncharacterized protein</fullName>
    </submittedName>
</protein>
<reference evidence="1" key="2">
    <citation type="submission" date="2023-04" db="EMBL/GenBank/DDBJ databases">
        <authorList>
            <person name="Bruccoleri R.E."/>
            <person name="Oakeley E.J."/>
            <person name="Faust A.-M."/>
            <person name="Dessus-Babus S."/>
            <person name="Altorfer M."/>
            <person name="Burckhardt D."/>
            <person name="Oertli M."/>
            <person name="Naumann U."/>
            <person name="Petersen F."/>
            <person name="Wong J."/>
        </authorList>
    </citation>
    <scope>NUCLEOTIDE SEQUENCE</scope>
    <source>
        <strain evidence="1">GSM-AAB239-AS_SAM_17_03QT</strain>
        <tissue evidence="1">Leaf</tissue>
    </source>
</reference>